<gene>
    <name evidence="2" type="ORF">C7B45_04955</name>
</gene>
<dbReference type="Pfam" id="PF13510">
    <property type="entry name" value="Fer2_4"/>
    <property type="match status" value="1"/>
</dbReference>
<evidence type="ECO:0000313" key="3">
    <source>
        <dbReference type="Proteomes" id="UP000241848"/>
    </source>
</evidence>
<accession>A0A2T2WL60</accession>
<comment type="caution">
    <text evidence="2">The sequence shown here is derived from an EMBL/GenBank/DDBJ whole genome shotgun (WGS) entry which is preliminary data.</text>
</comment>
<sequence length="110" mass="12149">MTGRLHGIGSAERQSPTVQFYLDGKIVTGMVGEPVAMSLWALGERTLGWNEESGEPRGVFCNIGHCFECRMTIAGQPDQRACLYPVREGLEVRRQPRPSALTIVDGMTRL</sequence>
<evidence type="ECO:0000313" key="2">
    <source>
        <dbReference type="EMBL" id="PSR22972.1"/>
    </source>
</evidence>
<proteinExistence type="predicted"/>
<dbReference type="GO" id="GO:0016491">
    <property type="term" value="F:oxidoreductase activity"/>
    <property type="evidence" value="ECO:0007669"/>
    <property type="project" value="UniProtKB-KW"/>
</dbReference>
<evidence type="ECO:0000256" key="1">
    <source>
        <dbReference type="ARBA" id="ARBA00023002"/>
    </source>
</evidence>
<organism evidence="2 3">
    <name type="scientific">Sulfobacillus acidophilus</name>
    <dbReference type="NCBI Taxonomy" id="53633"/>
    <lineage>
        <taxon>Bacteria</taxon>
        <taxon>Bacillati</taxon>
        <taxon>Bacillota</taxon>
        <taxon>Clostridia</taxon>
        <taxon>Eubacteriales</taxon>
        <taxon>Clostridiales Family XVII. Incertae Sedis</taxon>
        <taxon>Sulfobacillus</taxon>
    </lineage>
</organism>
<dbReference type="EMBL" id="PXYV01000010">
    <property type="protein sequence ID" value="PSR22972.1"/>
    <property type="molecule type" value="Genomic_DNA"/>
</dbReference>
<dbReference type="AlphaFoldDB" id="A0A2T2WL60"/>
<dbReference type="Gene3D" id="3.10.20.440">
    <property type="entry name" value="2Fe-2S iron-sulphur cluster binding domain, sarcosine oxidase, alpha subunit, N-terminal domain"/>
    <property type="match status" value="1"/>
</dbReference>
<dbReference type="SUPFAM" id="SSF54292">
    <property type="entry name" value="2Fe-2S ferredoxin-like"/>
    <property type="match status" value="1"/>
</dbReference>
<protein>
    <submittedName>
        <fullName evidence="2">Sarcosine oxidase subunit alpha</fullName>
    </submittedName>
</protein>
<keyword evidence="1" id="KW-0560">Oxidoreductase</keyword>
<dbReference type="Proteomes" id="UP000241848">
    <property type="component" value="Unassembled WGS sequence"/>
</dbReference>
<dbReference type="InterPro" id="IPR036010">
    <property type="entry name" value="2Fe-2S_ferredoxin-like_sf"/>
</dbReference>
<dbReference type="InterPro" id="IPR042204">
    <property type="entry name" value="2Fe-2S-bd_N"/>
</dbReference>
<reference evidence="2 3" key="1">
    <citation type="journal article" date="2014" name="BMC Genomics">
        <title>Comparison of environmental and isolate Sulfobacillus genomes reveals diverse carbon, sulfur, nitrogen, and hydrogen metabolisms.</title>
        <authorList>
            <person name="Justice N.B."/>
            <person name="Norman A."/>
            <person name="Brown C.T."/>
            <person name="Singh A."/>
            <person name="Thomas B.C."/>
            <person name="Banfield J.F."/>
        </authorList>
    </citation>
    <scope>NUCLEOTIDE SEQUENCE [LARGE SCALE GENOMIC DNA]</scope>
    <source>
        <strain evidence="2">AMDSBA3</strain>
    </source>
</reference>
<dbReference type="GO" id="GO:0051536">
    <property type="term" value="F:iron-sulfur cluster binding"/>
    <property type="evidence" value="ECO:0007669"/>
    <property type="project" value="InterPro"/>
</dbReference>
<name>A0A2T2WL60_9FIRM</name>